<dbReference type="SMART" id="SM00397">
    <property type="entry name" value="t_SNARE"/>
    <property type="match status" value="1"/>
</dbReference>
<dbReference type="GO" id="GO:0006886">
    <property type="term" value="P:intracellular protein transport"/>
    <property type="evidence" value="ECO:0007669"/>
    <property type="project" value="TreeGrafter"/>
</dbReference>
<reference evidence="4 5" key="1">
    <citation type="submission" date="2019-12" db="EMBL/GenBank/DDBJ databases">
        <authorList>
            <person name="Alioto T."/>
            <person name="Alioto T."/>
            <person name="Gomez Garrido J."/>
        </authorList>
    </citation>
    <scope>NUCLEOTIDE SEQUENCE [LARGE SCALE GENOMIC DNA]</scope>
</reference>
<dbReference type="EMBL" id="CACTIH010005544">
    <property type="protein sequence ID" value="CAA2997123.1"/>
    <property type="molecule type" value="Genomic_DNA"/>
</dbReference>
<dbReference type="InterPro" id="IPR045242">
    <property type="entry name" value="Syntaxin"/>
</dbReference>
<dbReference type="GO" id="GO:0005886">
    <property type="term" value="C:plasma membrane"/>
    <property type="evidence" value="ECO:0007669"/>
    <property type="project" value="TreeGrafter"/>
</dbReference>
<feature type="domain" description="T-SNARE coiled-coil homology" evidence="3">
    <location>
        <begin position="4"/>
        <end position="66"/>
    </location>
</feature>
<comment type="caution">
    <text evidence="4">The sequence shown here is derived from an EMBL/GenBank/DDBJ whole genome shotgun (WGS) entry which is preliminary data.</text>
</comment>
<dbReference type="CDD" id="cd15848">
    <property type="entry name" value="SNARE_syntaxin1-like"/>
    <property type="match status" value="1"/>
</dbReference>
<keyword evidence="2" id="KW-0813">Transport</keyword>
<feature type="non-terminal residue" evidence="4">
    <location>
        <position position="1"/>
    </location>
</feature>
<dbReference type="GO" id="GO:0006906">
    <property type="term" value="P:vesicle fusion"/>
    <property type="evidence" value="ECO:0007669"/>
    <property type="project" value="TreeGrafter"/>
</dbReference>
<dbReference type="Proteomes" id="UP000594638">
    <property type="component" value="Unassembled WGS sequence"/>
</dbReference>
<proteinExistence type="predicted"/>
<evidence type="ECO:0000313" key="5">
    <source>
        <dbReference type="Proteomes" id="UP000594638"/>
    </source>
</evidence>
<dbReference type="PROSITE" id="PS50192">
    <property type="entry name" value="T_SNARE"/>
    <property type="match status" value="2"/>
</dbReference>
<dbReference type="SUPFAM" id="SSF58038">
    <property type="entry name" value="SNARE fusion complex"/>
    <property type="match status" value="2"/>
</dbReference>
<accession>A0A8S0SW78</accession>
<dbReference type="InterPro" id="IPR000727">
    <property type="entry name" value="T_SNARE_dom"/>
</dbReference>
<organism evidence="4 5">
    <name type="scientific">Olea europaea subsp. europaea</name>
    <dbReference type="NCBI Taxonomy" id="158383"/>
    <lineage>
        <taxon>Eukaryota</taxon>
        <taxon>Viridiplantae</taxon>
        <taxon>Streptophyta</taxon>
        <taxon>Embryophyta</taxon>
        <taxon>Tracheophyta</taxon>
        <taxon>Spermatophyta</taxon>
        <taxon>Magnoliopsida</taxon>
        <taxon>eudicotyledons</taxon>
        <taxon>Gunneridae</taxon>
        <taxon>Pentapetalae</taxon>
        <taxon>asterids</taxon>
        <taxon>lamiids</taxon>
        <taxon>Lamiales</taxon>
        <taxon>Oleaceae</taxon>
        <taxon>Oleeae</taxon>
        <taxon>Olea</taxon>
    </lineage>
</organism>
<keyword evidence="5" id="KW-1185">Reference proteome</keyword>
<dbReference type="PANTHER" id="PTHR19957:SF307">
    <property type="entry name" value="PROTEIN SSO1-RELATED"/>
    <property type="match status" value="1"/>
</dbReference>
<dbReference type="GO" id="GO:0012505">
    <property type="term" value="C:endomembrane system"/>
    <property type="evidence" value="ECO:0007669"/>
    <property type="project" value="TreeGrafter"/>
</dbReference>
<dbReference type="Gene3D" id="1.20.5.110">
    <property type="match status" value="2"/>
</dbReference>
<feature type="domain" description="T-SNARE coiled-coil homology" evidence="3">
    <location>
        <begin position="65"/>
        <end position="106"/>
    </location>
</feature>
<gene>
    <name evidence="4" type="ORF">OLEA9_A064989</name>
</gene>
<dbReference type="GO" id="GO:0006887">
    <property type="term" value="P:exocytosis"/>
    <property type="evidence" value="ECO:0007669"/>
    <property type="project" value="TreeGrafter"/>
</dbReference>
<dbReference type="GO" id="GO:0048278">
    <property type="term" value="P:vesicle docking"/>
    <property type="evidence" value="ECO:0007669"/>
    <property type="project" value="TreeGrafter"/>
</dbReference>
<evidence type="ECO:0000256" key="2">
    <source>
        <dbReference type="ARBA" id="ARBA00022927"/>
    </source>
</evidence>
<evidence type="ECO:0000256" key="1">
    <source>
        <dbReference type="ARBA" id="ARBA00004211"/>
    </source>
</evidence>
<dbReference type="PANTHER" id="PTHR19957">
    <property type="entry name" value="SYNTAXIN"/>
    <property type="match status" value="1"/>
</dbReference>
<keyword evidence="2" id="KW-0653">Protein transport</keyword>
<dbReference type="GO" id="GO:0000149">
    <property type="term" value="F:SNARE binding"/>
    <property type="evidence" value="ECO:0007669"/>
    <property type="project" value="TreeGrafter"/>
</dbReference>
<comment type="subcellular location">
    <subcellularLocation>
        <location evidence="1">Membrane</location>
        <topology evidence="1">Single-pass type IV membrane protein</topology>
    </subcellularLocation>
</comment>
<name>A0A8S0SW78_OLEEU</name>
<protein>
    <submittedName>
        <fullName evidence="4">Syntaxin of plants 132</fullName>
    </submittedName>
</protein>
<sequence length="184" mass="20533">MDTLAEIQECPDPVRDFEKKLLDLQQMSMDLAVEVDAQGDKINNIESQVSSAVDYVQSGNAALQKKISMDMPELVDAQGDMFGNIESQVSSTMDHVQSDNTALQRATSLLRNSRKWIYSPHHVLYEHTGYFKTGTDGEGLNSTRFSCCKGCLFFAEGLVYHRRADLSVKNLSLNATLISLLYSK</sequence>
<evidence type="ECO:0000313" key="4">
    <source>
        <dbReference type="EMBL" id="CAA2997123.1"/>
    </source>
</evidence>
<dbReference type="Gramene" id="OE9A064989T2">
    <property type="protein sequence ID" value="OE9A064989C2"/>
    <property type="gene ID" value="OE9A064989"/>
</dbReference>
<dbReference type="AlphaFoldDB" id="A0A8S0SW78"/>
<dbReference type="GO" id="GO:0005484">
    <property type="term" value="F:SNAP receptor activity"/>
    <property type="evidence" value="ECO:0007669"/>
    <property type="project" value="TreeGrafter"/>
</dbReference>
<dbReference type="OrthoDB" id="10255013at2759"/>
<dbReference type="GO" id="GO:0031201">
    <property type="term" value="C:SNARE complex"/>
    <property type="evidence" value="ECO:0007669"/>
    <property type="project" value="TreeGrafter"/>
</dbReference>
<evidence type="ECO:0000259" key="3">
    <source>
        <dbReference type="PROSITE" id="PS50192"/>
    </source>
</evidence>